<proteinExistence type="inferred from homology"/>
<dbReference type="EMBL" id="JACHGT010000022">
    <property type="protein sequence ID" value="MBB6039440.1"/>
    <property type="molecule type" value="Genomic_DNA"/>
</dbReference>
<name>A0A841G5S5_9ACTN</name>
<dbReference type="CDD" id="cd05324">
    <property type="entry name" value="carb_red_PTCR-like_SDR_c"/>
    <property type="match status" value="1"/>
</dbReference>
<dbReference type="PANTHER" id="PTHR43490">
    <property type="entry name" value="(+)-NEOMENTHOL DEHYDROGENASE"/>
    <property type="match status" value="1"/>
</dbReference>
<keyword evidence="6" id="KW-1185">Reference proteome</keyword>
<evidence type="ECO:0000313" key="6">
    <source>
        <dbReference type="Proteomes" id="UP000548476"/>
    </source>
</evidence>
<dbReference type="InterPro" id="IPR036291">
    <property type="entry name" value="NAD(P)-bd_dom_sf"/>
</dbReference>
<gene>
    <name evidence="5" type="ORF">HNR73_007335</name>
</gene>
<evidence type="ECO:0000313" key="5">
    <source>
        <dbReference type="EMBL" id="MBB6039440.1"/>
    </source>
</evidence>
<evidence type="ECO:0000256" key="3">
    <source>
        <dbReference type="ARBA" id="ARBA00023002"/>
    </source>
</evidence>
<dbReference type="RefSeq" id="WP_184792525.1">
    <property type="nucleotide sequence ID" value="NZ_BONT01000084.1"/>
</dbReference>
<evidence type="ECO:0000256" key="1">
    <source>
        <dbReference type="ARBA" id="ARBA00006484"/>
    </source>
</evidence>
<keyword evidence="3" id="KW-0560">Oxidoreductase</keyword>
<dbReference type="Gene3D" id="3.40.50.720">
    <property type="entry name" value="NAD(P)-binding Rossmann-like Domain"/>
    <property type="match status" value="1"/>
</dbReference>
<organism evidence="5 6">
    <name type="scientific">Phytomonospora endophytica</name>
    <dbReference type="NCBI Taxonomy" id="714109"/>
    <lineage>
        <taxon>Bacteria</taxon>
        <taxon>Bacillati</taxon>
        <taxon>Actinomycetota</taxon>
        <taxon>Actinomycetes</taxon>
        <taxon>Micromonosporales</taxon>
        <taxon>Micromonosporaceae</taxon>
        <taxon>Phytomonospora</taxon>
    </lineage>
</organism>
<dbReference type="GO" id="GO:0016616">
    <property type="term" value="F:oxidoreductase activity, acting on the CH-OH group of donors, NAD or NADP as acceptor"/>
    <property type="evidence" value="ECO:0007669"/>
    <property type="project" value="InterPro"/>
</dbReference>
<keyword evidence="2" id="KW-0521">NADP</keyword>
<dbReference type="PRINTS" id="PR00081">
    <property type="entry name" value="GDHRDH"/>
</dbReference>
<protein>
    <submittedName>
        <fullName evidence="5">NAD(P)-dependent dehydrogenase (Short-subunit alcohol dehydrogenase family)</fullName>
    </submittedName>
</protein>
<accession>A0A841G5S5</accession>
<dbReference type="SUPFAM" id="SSF51735">
    <property type="entry name" value="NAD(P)-binding Rossmann-fold domains"/>
    <property type="match status" value="1"/>
</dbReference>
<dbReference type="InterPro" id="IPR002347">
    <property type="entry name" value="SDR_fam"/>
</dbReference>
<dbReference type="InterPro" id="IPR045313">
    <property type="entry name" value="CBR1-like"/>
</dbReference>
<dbReference type="Pfam" id="PF00106">
    <property type="entry name" value="adh_short"/>
    <property type="match status" value="1"/>
</dbReference>
<dbReference type="Proteomes" id="UP000548476">
    <property type="component" value="Unassembled WGS sequence"/>
</dbReference>
<dbReference type="PANTHER" id="PTHR43490:SF99">
    <property type="entry name" value="SHORT-CHAIN DEHYDROGENASE_REDUCTASE"/>
    <property type="match status" value="1"/>
</dbReference>
<sequence length="242" mass="25409">MTTKIALVTGANKGIGLDIARGLGKAGVTVLVGARSAERGEAAAETLRSEGLEAEFVRLDVTDAATIAAAAKHIEEAHGRLDILVNNAGIIDRREGWMPTETPVDAVRNTFETNVFGVIAVTNALVGLLERAAEPRIVNVTSEVGSFAMMTNPESPYYPLRGVGYQASKSALNAVTIAYAKTFADTAFRVNAVNPGYCATDLNGNAGHRTPEEGSRAAIRMALIGADGPTGTFESEEGPHPW</sequence>
<dbReference type="AlphaFoldDB" id="A0A841G5S5"/>
<evidence type="ECO:0000256" key="4">
    <source>
        <dbReference type="RuleBase" id="RU000363"/>
    </source>
</evidence>
<evidence type="ECO:0000256" key="2">
    <source>
        <dbReference type="ARBA" id="ARBA00022857"/>
    </source>
</evidence>
<dbReference type="PRINTS" id="PR00080">
    <property type="entry name" value="SDRFAMILY"/>
</dbReference>
<reference evidence="5 6" key="1">
    <citation type="submission" date="2020-08" db="EMBL/GenBank/DDBJ databases">
        <title>Genomic Encyclopedia of Type Strains, Phase IV (KMG-IV): sequencing the most valuable type-strain genomes for metagenomic binning, comparative biology and taxonomic classification.</title>
        <authorList>
            <person name="Goeker M."/>
        </authorList>
    </citation>
    <scope>NUCLEOTIDE SEQUENCE [LARGE SCALE GENOMIC DNA]</scope>
    <source>
        <strain evidence="5 6">YIM 65646</strain>
    </source>
</reference>
<comment type="similarity">
    <text evidence="1 4">Belongs to the short-chain dehydrogenases/reductases (SDR) family.</text>
</comment>
<comment type="caution">
    <text evidence="5">The sequence shown here is derived from an EMBL/GenBank/DDBJ whole genome shotgun (WGS) entry which is preliminary data.</text>
</comment>